<dbReference type="Proteomes" id="UP000228947">
    <property type="component" value="Unassembled WGS sequence"/>
</dbReference>
<evidence type="ECO:0000313" key="1">
    <source>
        <dbReference type="EMBL" id="PJF43001.1"/>
    </source>
</evidence>
<dbReference type="Gene3D" id="1.10.10.1320">
    <property type="entry name" value="Anti-sigma factor, zinc-finger domain"/>
    <property type="match status" value="1"/>
</dbReference>
<organism evidence="1 2">
    <name type="scientific">Candidatus Thermofonsia Clade 1 bacterium</name>
    <dbReference type="NCBI Taxonomy" id="2364210"/>
    <lineage>
        <taxon>Bacteria</taxon>
        <taxon>Bacillati</taxon>
        <taxon>Chloroflexota</taxon>
        <taxon>Candidatus Thermofontia</taxon>
        <taxon>Candidatus Thermofonsia Clade 1</taxon>
    </lineage>
</organism>
<proteinExistence type="predicted"/>
<evidence type="ECO:0000313" key="2">
    <source>
        <dbReference type="Proteomes" id="UP000228947"/>
    </source>
</evidence>
<dbReference type="EMBL" id="PGTL01000005">
    <property type="protein sequence ID" value="PJF43001.1"/>
    <property type="molecule type" value="Genomic_DNA"/>
</dbReference>
<dbReference type="InterPro" id="IPR041916">
    <property type="entry name" value="Anti_sigma_zinc_sf"/>
</dbReference>
<dbReference type="AlphaFoldDB" id="A0A2M8PZN1"/>
<reference evidence="1 2" key="1">
    <citation type="submission" date="2017-11" db="EMBL/GenBank/DDBJ databases">
        <title>Evolution of Phototrophy in the Chloroflexi Phylum Driven by Horizontal Gene Transfer.</title>
        <authorList>
            <person name="Ward L.M."/>
            <person name="Hemp J."/>
            <person name="Shih P.M."/>
            <person name="Mcglynn S.E."/>
            <person name="Fischer W."/>
        </authorList>
    </citation>
    <scope>NUCLEOTIDE SEQUENCE [LARGE SCALE GENOMIC DNA]</scope>
    <source>
        <strain evidence="1">CP1_1M</strain>
    </source>
</reference>
<comment type="caution">
    <text evidence="1">The sequence shown here is derived from an EMBL/GenBank/DDBJ whole genome shotgun (WGS) entry which is preliminary data.</text>
</comment>
<evidence type="ECO:0008006" key="3">
    <source>
        <dbReference type="Google" id="ProtNLM"/>
    </source>
</evidence>
<accession>A0A2M8PZN1</accession>
<name>A0A2M8PZN1_9CHLR</name>
<protein>
    <recommendedName>
        <fullName evidence="3">Zinc-finger domain-containing protein</fullName>
    </recommendedName>
</protein>
<sequence>MACRNPLPLSEDDLLEILIGEADPNLLDCLEVDEASRERYREWVDFYRRLQRAWYPSSQTLVDYVSELLDEAHHQAVSAHVDECRQCREFVEYLMEQTVSSEHV</sequence>
<gene>
    <name evidence="1" type="ORF">CUN50_01750</name>
</gene>